<protein>
    <recommendedName>
        <fullName evidence="4">Leucine-rich repeat-containing N-terminal plant-type domain-containing protein</fullName>
    </recommendedName>
</protein>
<evidence type="ECO:0000259" key="4">
    <source>
        <dbReference type="Pfam" id="PF08263"/>
    </source>
</evidence>
<dbReference type="SUPFAM" id="SSF52058">
    <property type="entry name" value="L domain-like"/>
    <property type="match status" value="1"/>
</dbReference>
<accession>A0A1E5UV53</accession>
<comment type="caution">
    <text evidence="5">The sequence shown here is derived from an EMBL/GenBank/DDBJ whole genome shotgun (WGS) entry which is preliminary data.</text>
</comment>
<comment type="subcellular location">
    <subcellularLocation>
        <location evidence="1">Cell envelope</location>
    </subcellularLocation>
</comment>
<organism evidence="5 6">
    <name type="scientific">Dichanthelium oligosanthes</name>
    <dbReference type="NCBI Taxonomy" id="888268"/>
    <lineage>
        <taxon>Eukaryota</taxon>
        <taxon>Viridiplantae</taxon>
        <taxon>Streptophyta</taxon>
        <taxon>Embryophyta</taxon>
        <taxon>Tracheophyta</taxon>
        <taxon>Spermatophyta</taxon>
        <taxon>Magnoliopsida</taxon>
        <taxon>Liliopsida</taxon>
        <taxon>Poales</taxon>
        <taxon>Poaceae</taxon>
        <taxon>PACMAD clade</taxon>
        <taxon>Panicoideae</taxon>
        <taxon>Panicodae</taxon>
        <taxon>Paniceae</taxon>
        <taxon>Dichantheliinae</taxon>
        <taxon>Dichanthelium</taxon>
    </lineage>
</organism>
<evidence type="ECO:0000313" key="5">
    <source>
        <dbReference type="EMBL" id="OEL16698.1"/>
    </source>
</evidence>
<dbReference type="InterPro" id="IPR013210">
    <property type="entry name" value="LRR_N_plant-typ"/>
</dbReference>
<dbReference type="PANTHER" id="PTHR48059">
    <property type="entry name" value="POLYGALACTURONASE INHIBITOR 1"/>
    <property type="match status" value="1"/>
</dbReference>
<evidence type="ECO:0000256" key="3">
    <source>
        <dbReference type="ARBA" id="ARBA00022737"/>
    </source>
</evidence>
<evidence type="ECO:0000256" key="1">
    <source>
        <dbReference type="ARBA" id="ARBA00004196"/>
    </source>
</evidence>
<dbReference type="Proteomes" id="UP000095767">
    <property type="component" value="Unassembled WGS sequence"/>
</dbReference>
<proteinExistence type="predicted"/>
<dbReference type="Pfam" id="PF08263">
    <property type="entry name" value="LRRNT_2"/>
    <property type="match status" value="1"/>
</dbReference>
<keyword evidence="6" id="KW-1185">Reference proteome</keyword>
<gene>
    <name evidence="5" type="ORF">BAE44_0022284</name>
</gene>
<dbReference type="PANTHER" id="PTHR48059:SF23">
    <property type="entry name" value="LEUCINE-RICH REPEAT-CONTAINING N-TERMINAL PLANT-TYPE DOMAIN-CONTAINING PROTEIN"/>
    <property type="match status" value="1"/>
</dbReference>
<dbReference type="EMBL" id="LWDX02062211">
    <property type="protein sequence ID" value="OEL16698.1"/>
    <property type="molecule type" value="Genomic_DNA"/>
</dbReference>
<keyword evidence="2" id="KW-0433">Leucine-rich repeat</keyword>
<dbReference type="InterPro" id="IPR032675">
    <property type="entry name" value="LRR_dom_sf"/>
</dbReference>
<evidence type="ECO:0000256" key="2">
    <source>
        <dbReference type="ARBA" id="ARBA00022614"/>
    </source>
</evidence>
<evidence type="ECO:0000313" key="6">
    <source>
        <dbReference type="Proteomes" id="UP000095767"/>
    </source>
</evidence>
<dbReference type="OrthoDB" id="602571at2759"/>
<keyword evidence="3" id="KW-0677">Repeat</keyword>
<dbReference type="InterPro" id="IPR051848">
    <property type="entry name" value="PGIP"/>
</dbReference>
<name>A0A1E5UV53_9POAL</name>
<reference evidence="5 6" key="1">
    <citation type="submission" date="2016-09" db="EMBL/GenBank/DDBJ databases">
        <title>The draft genome of Dichanthelium oligosanthes: A C3 panicoid grass species.</title>
        <authorList>
            <person name="Studer A.J."/>
            <person name="Schnable J.C."/>
            <person name="Brutnell T.P."/>
        </authorList>
    </citation>
    <scope>NUCLEOTIDE SEQUENCE [LARGE SCALE GENOMIC DNA]</scope>
    <source>
        <strain evidence="6">cv. Kellogg 1175</strain>
        <tissue evidence="5">Leaf</tissue>
    </source>
</reference>
<dbReference type="AlphaFoldDB" id="A0A1E5UV53"/>
<dbReference type="Gene3D" id="3.80.10.10">
    <property type="entry name" value="Ribonuclease Inhibitor"/>
    <property type="match status" value="1"/>
</dbReference>
<feature type="domain" description="Leucine-rich repeat-containing N-terminal plant-type" evidence="4">
    <location>
        <begin position="4"/>
        <end position="37"/>
    </location>
</feature>
<sequence length="226" mass="24502">MDCNNSDRDALLKIKEQLGNPSELSSWLPATNCCAWDNSIICSETGRVYLVALFQLNVTAPIPSAYGDLLTLQTIQLDTMPGLLTGLIPEDYAHGDIDTIDLSHNQFTGDPSFLFDIAKPMTKIDLSWNELAFDMTKLELQVGDAAACWLPPLPRRAILRYSAPSASAPVAPTVRRARCPGRAVPSGRPYSREPPCGGVTRGLAGVLYVVTLGRDKDGMGLLLDRA</sequence>